<keyword evidence="3" id="KW-1185">Reference proteome</keyword>
<feature type="region of interest" description="Disordered" evidence="1">
    <location>
        <begin position="76"/>
        <end position="96"/>
    </location>
</feature>
<sequence length="96" mass="10803">MAALTRGPLFLSGAFQLPVPSHARQPTTLGRQRVFFELISFFAINHRMRRGFWCFIRREVTDGPRCVIYGGWDRVGGGLSSGSFPSVATEEKNRND</sequence>
<gene>
    <name evidence="2" type="ORF">AVEN_269059_1</name>
</gene>
<dbReference type="AlphaFoldDB" id="A0A4Y2JHK8"/>
<comment type="caution">
    <text evidence="2">The sequence shown here is derived from an EMBL/GenBank/DDBJ whole genome shotgun (WGS) entry which is preliminary data.</text>
</comment>
<name>A0A4Y2JHK8_ARAVE</name>
<accession>A0A4Y2JHK8</accession>
<evidence type="ECO:0000256" key="1">
    <source>
        <dbReference type="SAM" id="MobiDB-lite"/>
    </source>
</evidence>
<protein>
    <submittedName>
        <fullName evidence="2">Uncharacterized protein</fullName>
    </submittedName>
</protein>
<evidence type="ECO:0000313" key="3">
    <source>
        <dbReference type="Proteomes" id="UP000499080"/>
    </source>
</evidence>
<dbReference type="EMBL" id="BGPR01003503">
    <property type="protein sequence ID" value="GBM88958.1"/>
    <property type="molecule type" value="Genomic_DNA"/>
</dbReference>
<proteinExistence type="predicted"/>
<reference evidence="2 3" key="1">
    <citation type="journal article" date="2019" name="Sci. Rep.">
        <title>Orb-weaving spider Araneus ventricosus genome elucidates the spidroin gene catalogue.</title>
        <authorList>
            <person name="Kono N."/>
            <person name="Nakamura H."/>
            <person name="Ohtoshi R."/>
            <person name="Moran D.A.P."/>
            <person name="Shinohara A."/>
            <person name="Yoshida Y."/>
            <person name="Fujiwara M."/>
            <person name="Mori M."/>
            <person name="Tomita M."/>
            <person name="Arakawa K."/>
        </authorList>
    </citation>
    <scope>NUCLEOTIDE SEQUENCE [LARGE SCALE GENOMIC DNA]</scope>
</reference>
<evidence type="ECO:0000313" key="2">
    <source>
        <dbReference type="EMBL" id="GBM88958.1"/>
    </source>
</evidence>
<dbReference type="Proteomes" id="UP000499080">
    <property type="component" value="Unassembled WGS sequence"/>
</dbReference>
<organism evidence="2 3">
    <name type="scientific">Araneus ventricosus</name>
    <name type="common">Orbweaver spider</name>
    <name type="synonym">Epeira ventricosa</name>
    <dbReference type="NCBI Taxonomy" id="182803"/>
    <lineage>
        <taxon>Eukaryota</taxon>
        <taxon>Metazoa</taxon>
        <taxon>Ecdysozoa</taxon>
        <taxon>Arthropoda</taxon>
        <taxon>Chelicerata</taxon>
        <taxon>Arachnida</taxon>
        <taxon>Araneae</taxon>
        <taxon>Araneomorphae</taxon>
        <taxon>Entelegynae</taxon>
        <taxon>Araneoidea</taxon>
        <taxon>Araneidae</taxon>
        <taxon>Araneus</taxon>
    </lineage>
</organism>